<dbReference type="OrthoDB" id="685075at2759"/>
<dbReference type="AlphaFoldDB" id="A0A251JMX4"/>
<evidence type="ECO:0000256" key="1">
    <source>
        <dbReference type="SAM" id="MobiDB-lite"/>
    </source>
</evidence>
<reference evidence="2 3" key="1">
    <citation type="submission" date="2016-02" db="EMBL/GenBank/DDBJ databases">
        <title>WGS assembly of Manihot esculenta.</title>
        <authorList>
            <person name="Bredeson J.V."/>
            <person name="Prochnik S.E."/>
            <person name="Lyons J.B."/>
            <person name="Schmutz J."/>
            <person name="Grimwood J."/>
            <person name="Vrebalov J."/>
            <person name="Bart R.S."/>
            <person name="Amuge T."/>
            <person name="Ferguson M.E."/>
            <person name="Green R."/>
            <person name="Putnam N."/>
            <person name="Stites J."/>
            <person name="Rounsley S."/>
            <person name="Rokhsar D.S."/>
        </authorList>
    </citation>
    <scope>NUCLEOTIDE SEQUENCE [LARGE SCALE GENOMIC DNA]</scope>
    <source>
        <strain evidence="3">cv. AM560-2</strain>
        <tissue evidence="2">Leaf</tissue>
    </source>
</reference>
<dbReference type="PANTHER" id="PTHR37260">
    <property type="entry name" value="PHOSPHORELAY PROTEIN"/>
    <property type="match status" value="1"/>
</dbReference>
<feature type="compositionally biased region" description="Basic and acidic residues" evidence="1">
    <location>
        <begin position="207"/>
        <end position="216"/>
    </location>
</feature>
<dbReference type="InterPro" id="IPR053342">
    <property type="entry name" value="Exosome_cofactor/PTGS_suppr"/>
</dbReference>
<dbReference type="Proteomes" id="UP000091857">
    <property type="component" value="Chromosome 12"/>
</dbReference>
<accession>A0A251JMX4</accession>
<feature type="compositionally biased region" description="Low complexity" evidence="1">
    <location>
        <begin position="21"/>
        <end position="31"/>
    </location>
</feature>
<organism evidence="2 3">
    <name type="scientific">Manihot esculenta</name>
    <name type="common">Cassava</name>
    <name type="synonym">Jatropha manihot</name>
    <dbReference type="NCBI Taxonomy" id="3983"/>
    <lineage>
        <taxon>Eukaryota</taxon>
        <taxon>Viridiplantae</taxon>
        <taxon>Streptophyta</taxon>
        <taxon>Embryophyta</taxon>
        <taxon>Tracheophyta</taxon>
        <taxon>Spermatophyta</taxon>
        <taxon>Magnoliopsida</taxon>
        <taxon>eudicotyledons</taxon>
        <taxon>Gunneridae</taxon>
        <taxon>Pentapetalae</taxon>
        <taxon>rosids</taxon>
        <taxon>fabids</taxon>
        <taxon>Malpighiales</taxon>
        <taxon>Euphorbiaceae</taxon>
        <taxon>Crotonoideae</taxon>
        <taxon>Manihoteae</taxon>
        <taxon>Manihot</taxon>
    </lineage>
</organism>
<evidence type="ECO:0000313" key="2">
    <source>
        <dbReference type="EMBL" id="OAY35271.1"/>
    </source>
</evidence>
<dbReference type="EMBL" id="CM004398">
    <property type="protein sequence ID" value="OAY35271.1"/>
    <property type="molecule type" value="Genomic_DNA"/>
</dbReference>
<gene>
    <name evidence="2" type="ORF">MANES_12G086300</name>
</gene>
<feature type="compositionally biased region" description="Polar residues" evidence="1">
    <location>
        <begin position="352"/>
        <end position="363"/>
    </location>
</feature>
<feature type="compositionally biased region" description="Acidic residues" evidence="1">
    <location>
        <begin position="64"/>
        <end position="74"/>
    </location>
</feature>
<protein>
    <submittedName>
        <fullName evidence="2">Uncharacterized protein</fullName>
    </submittedName>
</protein>
<name>A0A251JMX4_MANES</name>
<dbReference type="STRING" id="3983.A0A251JMX4"/>
<dbReference type="EMBL" id="CM004398">
    <property type="protein sequence ID" value="OAY35270.1"/>
    <property type="molecule type" value="Genomic_DNA"/>
</dbReference>
<feature type="region of interest" description="Disordered" evidence="1">
    <location>
        <begin position="386"/>
        <end position="424"/>
    </location>
</feature>
<feature type="region of interest" description="Disordered" evidence="1">
    <location>
        <begin position="343"/>
        <end position="365"/>
    </location>
</feature>
<evidence type="ECO:0000313" key="3">
    <source>
        <dbReference type="Proteomes" id="UP000091857"/>
    </source>
</evidence>
<dbReference type="PANTHER" id="PTHR37260:SF2">
    <property type="entry name" value="PROTEIN ECERIFERUM 16"/>
    <property type="match status" value="1"/>
</dbReference>
<keyword evidence="3" id="KW-1185">Reference proteome</keyword>
<proteinExistence type="predicted"/>
<sequence length="424" mass="45908">MDAKALAKSKRAHSLHHSKKPQAAQKSKAPSGGANVAGSGNKALGKQAKEKARQSGLPSNWDRYEEEFGSDSEDPSGNTTNKASDVILPKSKGADYRYLLAEAQSQYQSDSHLDSFPSLDDILPGDFKLGLQSMLSVRGESILSWIGDDNFVVEDETAANPEVPFLSLNLNALAEQLAKVDISERLFIEADLLPAELTGNGSNTNGRESDRMHTSETDATSTVTEELTFEDFSKKVENQNIEVTTSGSIVSGHLNVNSLNEGLDLLNQTKNSSQESINCQRSGLEFPTAFNMSSVSEPEKKPSVFEASAAEAELDMLLDSFNETKLLDSSGFSPAAIPVYQKEAPIARPHTRNTPSSSKTTPVSAKLDDVLDDLLEETSILSNKKDSYQLTKVTASNDETQSSSSRTGTKSKVLDDFDSWLDTI</sequence>
<feature type="compositionally biased region" description="Basic residues" evidence="1">
    <location>
        <begin position="7"/>
        <end position="20"/>
    </location>
</feature>
<feature type="compositionally biased region" description="Polar residues" evidence="1">
    <location>
        <begin position="388"/>
        <end position="410"/>
    </location>
</feature>
<feature type="region of interest" description="Disordered" evidence="1">
    <location>
        <begin position="198"/>
        <end position="224"/>
    </location>
</feature>
<dbReference type="Gramene" id="Manes.12G086300.6.v8.1">
    <property type="protein sequence ID" value="Manes.12G086300.6.v8.1.CDS"/>
    <property type="gene ID" value="Manes.12G086300.v8.1"/>
</dbReference>
<dbReference type="OMA" id="ILSWMED"/>
<feature type="region of interest" description="Disordered" evidence="1">
    <location>
        <begin position="1"/>
        <end position="86"/>
    </location>
</feature>